<evidence type="ECO:0000313" key="5">
    <source>
        <dbReference type="Proteomes" id="UP000184330"/>
    </source>
</evidence>
<dbReference type="InterPro" id="IPR056632">
    <property type="entry name" value="DUF7730"/>
</dbReference>
<feature type="domain" description="DUF7730" evidence="3">
    <location>
        <begin position="143"/>
        <end position="280"/>
    </location>
</feature>
<name>A0A1L7XFS1_9HELO</name>
<feature type="compositionally biased region" description="Basic and acidic residues" evidence="1">
    <location>
        <begin position="64"/>
        <end position="73"/>
    </location>
</feature>
<dbReference type="STRING" id="576137.A0A1L7XFS1"/>
<feature type="compositionally biased region" description="Polar residues" evidence="1">
    <location>
        <begin position="379"/>
        <end position="396"/>
    </location>
</feature>
<gene>
    <name evidence="4" type="ORF">PAC_13778</name>
</gene>
<keyword evidence="2" id="KW-0472">Membrane</keyword>
<proteinExistence type="predicted"/>
<evidence type="ECO:0000259" key="3">
    <source>
        <dbReference type="Pfam" id="PF24864"/>
    </source>
</evidence>
<feature type="region of interest" description="Disordered" evidence="1">
    <location>
        <begin position="64"/>
        <end position="99"/>
    </location>
</feature>
<evidence type="ECO:0000256" key="2">
    <source>
        <dbReference type="SAM" id="Phobius"/>
    </source>
</evidence>
<keyword evidence="2" id="KW-1133">Transmembrane helix</keyword>
<protein>
    <recommendedName>
        <fullName evidence="3">DUF7730 domain-containing protein</fullName>
    </recommendedName>
</protein>
<dbReference type="Proteomes" id="UP000184330">
    <property type="component" value="Unassembled WGS sequence"/>
</dbReference>
<evidence type="ECO:0000313" key="4">
    <source>
        <dbReference type="EMBL" id="CZR63881.1"/>
    </source>
</evidence>
<dbReference type="EMBL" id="FJOG01000025">
    <property type="protein sequence ID" value="CZR63881.1"/>
    <property type="molecule type" value="Genomic_DNA"/>
</dbReference>
<dbReference type="Pfam" id="PF24864">
    <property type="entry name" value="DUF7730"/>
    <property type="match status" value="1"/>
</dbReference>
<accession>A0A1L7XFS1</accession>
<evidence type="ECO:0000256" key="1">
    <source>
        <dbReference type="SAM" id="MobiDB-lite"/>
    </source>
</evidence>
<feature type="transmembrane region" description="Helical" evidence="2">
    <location>
        <begin position="28"/>
        <end position="49"/>
    </location>
</feature>
<organism evidence="4 5">
    <name type="scientific">Phialocephala subalpina</name>
    <dbReference type="NCBI Taxonomy" id="576137"/>
    <lineage>
        <taxon>Eukaryota</taxon>
        <taxon>Fungi</taxon>
        <taxon>Dikarya</taxon>
        <taxon>Ascomycota</taxon>
        <taxon>Pezizomycotina</taxon>
        <taxon>Leotiomycetes</taxon>
        <taxon>Helotiales</taxon>
        <taxon>Mollisiaceae</taxon>
        <taxon>Phialocephala</taxon>
        <taxon>Phialocephala fortinii species complex</taxon>
    </lineage>
</organism>
<dbReference type="AlphaFoldDB" id="A0A1L7XFS1"/>
<keyword evidence="2" id="KW-0812">Transmembrane</keyword>
<feature type="region of interest" description="Disordered" evidence="1">
    <location>
        <begin position="375"/>
        <end position="396"/>
    </location>
</feature>
<sequence>MRRSPSLLPDLIPCIPNTIIAKLPTPVLAIYFIFTIPFYCILGVVYHTFQSCLEPWVKSRECKREKRRQEQETRNAIIKHTPSILGPRDGPGAGRPLTIGRPEEAVTVTEVASGTEMEVEAKVEVEDGAIGAPKSLWKRRTDEQSQCHLFKLPLEIRNQIWEELITGYTIHIFFVENYLPMGHSRCKPEGGRSCACQLEAKQWRAYQPRSLKQKGAVDAWGQCELLALPKTCRRIYSETIELLYHSNTFDFNSIVEVFRFSLTVLPDRIQVMKNVRWKYAGIYDSVNPRYVSVKRFGVYPRIGEGEEGRICNKRPWLVCRKSPEDEDIDQTACSCLSCWTPHVGIEVEEQQLVIYNWLMALVDMREREKILEREKKVSFDSSECPTSSGTLSEAEE</sequence>
<dbReference type="PANTHER" id="PTHR38790">
    <property type="entry name" value="2EXR DOMAIN-CONTAINING PROTEIN-RELATED"/>
    <property type="match status" value="1"/>
</dbReference>
<reference evidence="4 5" key="1">
    <citation type="submission" date="2016-03" db="EMBL/GenBank/DDBJ databases">
        <authorList>
            <person name="Ploux O."/>
        </authorList>
    </citation>
    <scope>NUCLEOTIDE SEQUENCE [LARGE SCALE GENOMIC DNA]</scope>
    <source>
        <strain evidence="4 5">UAMH 11012</strain>
    </source>
</reference>
<dbReference type="OrthoDB" id="4757095at2759"/>
<keyword evidence="5" id="KW-1185">Reference proteome</keyword>